<proteinExistence type="predicted"/>
<sequence>MIPDEQKEVLLAAAEASVVAERQSLYEQEEEGKQQAIEDGAEINEIDRAPFIDIATPLNEKQHKIWGLRTC</sequence>
<organism evidence="1 2">
    <name type="scientific">Halalkalibacter kiskunsagensis</name>
    <dbReference type="NCBI Taxonomy" id="1548599"/>
    <lineage>
        <taxon>Bacteria</taxon>
        <taxon>Bacillati</taxon>
        <taxon>Bacillota</taxon>
        <taxon>Bacilli</taxon>
        <taxon>Bacillales</taxon>
        <taxon>Bacillaceae</taxon>
        <taxon>Halalkalibacter</taxon>
    </lineage>
</organism>
<keyword evidence="2" id="KW-1185">Reference proteome</keyword>
<dbReference type="EMBL" id="JBHLUX010000039">
    <property type="protein sequence ID" value="MFC0472181.1"/>
    <property type="molecule type" value="Genomic_DNA"/>
</dbReference>
<evidence type="ECO:0000313" key="2">
    <source>
        <dbReference type="Proteomes" id="UP001589838"/>
    </source>
</evidence>
<evidence type="ECO:0000313" key="1">
    <source>
        <dbReference type="EMBL" id="MFC0472181.1"/>
    </source>
</evidence>
<gene>
    <name evidence="1" type="ORF">ACFFHM_17140</name>
</gene>
<dbReference type="InterPro" id="IPR038404">
    <property type="entry name" value="TRAP_DctP_sf"/>
</dbReference>
<dbReference type="RefSeq" id="WP_335962801.1">
    <property type="nucleotide sequence ID" value="NZ_JAXBLX010000035.1"/>
</dbReference>
<accession>A0ABV6KFS8</accession>
<comment type="caution">
    <text evidence="1">The sequence shown here is derived from an EMBL/GenBank/DDBJ whole genome shotgun (WGS) entry which is preliminary data.</text>
</comment>
<dbReference type="Gene3D" id="3.40.190.170">
    <property type="entry name" value="Bacterial extracellular solute-binding protein, family 7"/>
    <property type="match status" value="1"/>
</dbReference>
<protein>
    <submittedName>
        <fullName evidence="1">Uncharacterized protein</fullName>
    </submittedName>
</protein>
<reference evidence="1 2" key="1">
    <citation type="submission" date="2024-09" db="EMBL/GenBank/DDBJ databases">
        <authorList>
            <person name="Sun Q."/>
            <person name="Mori K."/>
        </authorList>
    </citation>
    <scope>NUCLEOTIDE SEQUENCE [LARGE SCALE GENOMIC DNA]</scope>
    <source>
        <strain evidence="1 2">NCAIM B.02610</strain>
    </source>
</reference>
<dbReference type="Proteomes" id="UP001589838">
    <property type="component" value="Unassembled WGS sequence"/>
</dbReference>
<name>A0ABV6KFS8_9BACI</name>